<evidence type="ECO:0000313" key="1">
    <source>
        <dbReference type="EMBL" id="MFC5846866.1"/>
    </source>
</evidence>
<dbReference type="Proteomes" id="UP001595979">
    <property type="component" value="Unassembled WGS sequence"/>
</dbReference>
<sequence length="78" mass="8993">MASGQDQGLELELTCRSLAQRLLLLEDLGGRVENAPDRELIRRQLRALRAQFREAHLRWCVAQQCLRLDPWVRQALAA</sequence>
<dbReference type="RefSeq" id="WP_380045398.1">
    <property type="nucleotide sequence ID" value="NZ_JBHSOH010000002.1"/>
</dbReference>
<organism evidence="1 2">
    <name type="scientific">Deinococcus petrolearius</name>
    <dbReference type="NCBI Taxonomy" id="1751295"/>
    <lineage>
        <taxon>Bacteria</taxon>
        <taxon>Thermotogati</taxon>
        <taxon>Deinococcota</taxon>
        <taxon>Deinococci</taxon>
        <taxon>Deinococcales</taxon>
        <taxon>Deinococcaceae</taxon>
        <taxon>Deinococcus</taxon>
    </lineage>
</organism>
<keyword evidence="2" id="KW-1185">Reference proteome</keyword>
<evidence type="ECO:0000313" key="2">
    <source>
        <dbReference type="Proteomes" id="UP001595979"/>
    </source>
</evidence>
<comment type="caution">
    <text evidence="1">The sequence shown here is derived from an EMBL/GenBank/DDBJ whole genome shotgun (WGS) entry which is preliminary data.</text>
</comment>
<proteinExistence type="predicted"/>
<gene>
    <name evidence="1" type="ORF">ACFPQ6_00960</name>
</gene>
<reference evidence="2" key="1">
    <citation type="journal article" date="2019" name="Int. J. Syst. Evol. Microbiol.">
        <title>The Global Catalogue of Microorganisms (GCM) 10K type strain sequencing project: providing services to taxonomists for standard genome sequencing and annotation.</title>
        <authorList>
            <consortium name="The Broad Institute Genomics Platform"/>
            <consortium name="The Broad Institute Genome Sequencing Center for Infectious Disease"/>
            <person name="Wu L."/>
            <person name="Ma J."/>
        </authorList>
    </citation>
    <scope>NUCLEOTIDE SEQUENCE [LARGE SCALE GENOMIC DNA]</scope>
    <source>
        <strain evidence="2">CGMCC 1.15053</strain>
    </source>
</reference>
<dbReference type="EMBL" id="JBHSOH010000002">
    <property type="protein sequence ID" value="MFC5846866.1"/>
    <property type="molecule type" value="Genomic_DNA"/>
</dbReference>
<name>A0ABW1DGQ7_9DEIO</name>
<protein>
    <submittedName>
        <fullName evidence="1">Uncharacterized protein</fullName>
    </submittedName>
</protein>
<accession>A0ABW1DGQ7</accession>